<feature type="region of interest" description="Disordered" evidence="3">
    <location>
        <begin position="187"/>
        <end position="208"/>
    </location>
</feature>
<dbReference type="PANTHER" id="PTHR43639:SF1">
    <property type="entry name" value="SHORT-CHAIN DEHYDROGENASE_REDUCTASE FAMILY PROTEIN"/>
    <property type="match status" value="1"/>
</dbReference>
<dbReference type="PROSITE" id="PS00061">
    <property type="entry name" value="ADH_SHORT"/>
    <property type="match status" value="1"/>
</dbReference>
<dbReference type="SMART" id="SM00822">
    <property type="entry name" value="PKS_KR"/>
    <property type="match status" value="1"/>
</dbReference>
<dbReference type="PRINTS" id="PR00081">
    <property type="entry name" value="GDHRDH"/>
</dbReference>
<dbReference type="InterPro" id="IPR002347">
    <property type="entry name" value="SDR_fam"/>
</dbReference>
<dbReference type="SUPFAM" id="SSF51735">
    <property type="entry name" value="NAD(P)-binding Rossmann-fold domains"/>
    <property type="match status" value="1"/>
</dbReference>
<keyword evidence="2" id="KW-0560">Oxidoreductase</keyword>
<comment type="similarity">
    <text evidence="1">Belongs to the short-chain dehydrogenases/reductases (SDR) family.</text>
</comment>
<feature type="domain" description="Ketoreductase" evidence="4">
    <location>
        <begin position="18"/>
        <end position="197"/>
    </location>
</feature>
<evidence type="ECO:0000259" key="4">
    <source>
        <dbReference type="SMART" id="SM00822"/>
    </source>
</evidence>
<proteinExistence type="inferred from homology"/>
<dbReference type="InterPro" id="IPR057326">
    <property type="entry name" value="KR_dom"/>
</dbReference>
<evidence type="ECO:0000313" key="6">
    <source>
        <dbReference type="Proteomes" id="UP000192726"/>
    </source>
</evidence>
<dbReference type="RefSeq" id="WP_083104001.1">
    <property type="nucleotide sequence ID" value="NZ_CP020569.1"/>
</dbReference>
<dbReference type="EMBL" id="CP020569">
    <property type="protein sequence ID" value="ARF54219.1"/>
    <property type="molecule type" value="Genomic_DNA"/>
</dbReference>
<sequence length="257" mass="26407">MRNTRERTHNVTNTLNGKVALVTGASRGIGAAIAQRLAADGASVALTYSHSKDRAEEVVAGIRSAGGRAHAIQADSAKDEDIAAAVDETVRTFGGLDILVNNAGGGTFGPVQELPLDAIDTMINVNIRGVVVGIREALRHLPDGGRIITIGSINADRVPFPGGSVYGMTKSAVAGLTRGLSRELGPRGITVNNVQPGPTDTEANPADGPMSSSMLSWMALDRFGRSEEIAAMVSYLAGPEAGFVTGASLDIDGGFGA</sequence>
<keyword evidence="6" id="KW-1185">Reference proteome</keyword>
<dbReference type="Pfam" id="PF13561">
    <property type="entry name" value="adh_short_C2"/>
    <property type="match status" value="1"/>
</dbReference>
<gene>
    <name evidence="5" type="ORF">B1H19_08435</name>
</gene>
<name>A0A1V0TMQ0_9ACTN</name>
<dbReference type="Proteomes" id="UP000192726">
    <property type="component" value="Chromosome"/>
</dbReference>
<protein>
    <submittedName>
        <fullName evidence="5">Oxidoreductase</fullName>
    </submittedName>
</protein>
<dbReference type="AlphaFoldDB" id="A0A1V0TMQ0"/>
<dbReference type="InterPro" id="IPR020904">
    <property type="entry name" value="Sc_DH/Rdtase_CS"/>
</dbReference>
<evidence type="ECO:0000256" key="1">
    <source>
        <dbReference type="ARBA" id="ARBA00006484"/>
    </source>
</evidence>
<accession>A0A1V0TMQ0</accession>
<dbReference type="OrthoDB" id="154414at2"/>
<feature type="compositionally biased region" description="Polar residues" evidence="3">
    <location>
        <begin position="190"/>
        <end position="202"/>
    </location>
</feature>
<reference evidence="5 6" key="1">
    <citation type="submission" date="2017-04" db="EMBL/GenBank/DDBJ databases">
        <title>Complete Genome Sequence of Streptomyces gilvosporeus F607, a Capable Producer of Natamycin.</title>
        <authorList>
            <person name="Zong G."/>
            <person name="Zhong C."/>
            <person name="Fu J."/>
            <person name="Qin R."/>
            <person name="Cao G."/>
        </authorList>
    </citation>
    <scope>NUCLEOTIDE SEQUENCE [LARGE SCALE GENOMIC DNA]</scope>
    <source>
        <strain evidence="5 6">F607</strain>
    </source>
</reference>
<dbReference type="STRING" id="553510.B1H19_08435"/>
<dbReference type="GO" id="GO:0016491">
    <property type="term" value="F:oxidoreductase activity"/>
    <property type="evidence" value="ECO:0007669"/>
    <property type="project" value="UniProtKB-KW"/>
</dbReference>
<dbReference type="PANTHER" id="PTHR43639">
    <property type="entry name" value="OXIDOREDUCTASE, SHORT-CHAIN DEHYDROGENASE/REDUCTASE FAMILY (AFU_ORTHOLOGUE AFUA_5G02870)"/>
    <property type="match status" value="1"/>
</dbReference>
<dbReference type="InterPro" id="IPR036291">
    <property type="entry name" value="NAD(P)-bd_dom_sf"/>
</dbReference>
<evidence type="ECO:0000256" key="3">
    <source>
        <dbReference type="SAM" id="MobiDB-lite"/>
    </source>
</evidence>
<dbReference type="FunFam" id="3.40.50.720:FF:000084">
    <property type="entry name" value="Short-chain dehydrogenase reductase"/>
    <property type="match status" value="1"/>
</dbReference>
<dbReference type="Gene3D" id="3.40.50.720">
    <property type="entry name" value="NAD(P)-binding Rossmann-like Domain"/>
    <property type="match status" value="1"/>
</dbReference>
<evidence type="ECO:0000256" key="2">
    <source>
        <dbReference type="ARBA" id="ARBA00023002"/>
    </source>
</evidence>
<dbReference type="PRINTS" id="PR00080">
    <property type="entry name" value="SDRFAMILY"/>
</dbReference>
<dbReference type="KEGG" id="sgv:B1H19_08435"/>
<organism evidence="5 6">
    <name type="scientific">Streptomyces gilvosporeus</name>
    <dbReference type="NCBI Taxonomy" id="553510"/>
    <lineage>
        <taxon>Bacteria</taxon>
        <taxon>Bacillati</taxon>
        <taxon>Actinomycetota</taxon>
        <taxon>Actinomycetes</taxon>
        <taxon>Kitasatosporales</taxon>
        <taxon>Streptomycetaceae</taxon>
        <taxon>Streptomyces</taxon>
    </lineage>
</organism>
<evidence type="ECO:0000313" key="5">
    <source>
        <dbReference type="EMBL" id="ARF54219.1"/>
    </source>
</evidence>